<organism evidence="1 2">
    <name type="scientific">Arabidopsis thaliana</name>
    <name type="common">Mouse-ear cress</name>
    <dbReference type="NCBI Taxonomy" id="3702"/>
    <lineage>
        <taxon>Eukaryota</taxon>
        <taxon>Viridiplantae</taxon>
        <taxon>Streptophyta</taxon>
        <taxon>Embryophyta</taxon>
        <taxon>Tracheophyta</taxon>
        <taxon>Spermatophyta</taxon>
        <taxon>Magnoliopsida</taxon>
        <taxon>eudicotyledons</taxon>
        <taxon>Gunneridae</taxon>
        <taxon>Pentapetalae</taxon>
        <taxon>rosids</taxon>
        <taxon>malvids</taxon>
        <taxon>Brassicales</taxon>
        <taxon>Brassicaceae</taxon>
        <taxon>Camelineae</taxon>
        <taxon>Arabidopsis</taxon>
    </lineage>
</organism>
<sequence>MSLLLRTLPLRPTRFLSATAISISNATNFFVVPKRTNPLPGTRRTFSSSPVAAASGDVVVKPVPSPPSVLRWVSRTELCGELSVNDVGKRVHLCGWVALHRVHGGLTFLNLRDHTGIVQV</sequence>
<dbReference type="InterPro" id="IPR012340">
    <property type="entry name" value="NA-bd_OB-fold"/>
</dbReference>
<dbReference type="ExpressionAtlas" id="A0A178UVD6">
    <property type="expression patterns" value="baseline and differential"/>
</dbReference>
<proteinExistence type="predicted"/>
<name>A0A178UVD6_ARATH</name>
<comment type="caution">
    <text evidence="1">The sequence shown here is derived from an EMBL/GenBank/DDBJ whole genome shotgun (WGS) entry which is preliminary data.</text>
</comment>
<dbReference type="AlphaFoldDB" id="A0A178UVD6"/>
<evidence type="ECO:0000313" key="1">
    <source>
        <dbReference type="EMBL" id="OAO97124.1"/>
    </source>
</evidence>
<dbReference type="SUPFAM" id="SSF50249">
    <property type="entry name" value="Nucleic acid-binding proteins"/>
    <property type="match status" value="1"/>
</dbReference>
<evidence type="ECO:0000313" key="2">
    <source>
        <dbReference type="Proteomes" id="UP000078284"/>
    </source>
</evidence>
<accession>A0A178UVD6</accession>
<evidence type="ECO:0008006" key="3">
    <source>
        <dbReference type="Google" id="ProtNLM"/>
    </source>
</evidence>
<gene>
    <name evidence="1" type="ordered locus">AXX17_At4g38590</name>
</gene>
<protein>
    <recommendedName>
        <fullName evidence="3">OB domain-containing protein</fullName>
    </recommendedName>
</protein>
<dbReference type="Gene3D" id="2.40.50.140">
    <property type="entry name" value="Nucleic acid-binding proteins"/>
    <property type="match status" value="1"/>
</dbReference>
<dbReference type="Proteomes" id="UP000078284">
    <property type="component" value="Chromosome 4"/>
</dbReference>
<reference evidence="2" key="1">
    <citation type="journal article" date="2016" name="Proc. Natl. Acad. Sci. U.S.A.">
        <title>Chromosome-level assembly of Arabidopsis thaliana Ler reveals the extent of translocation and inversion polymorphisms.</title>
        <authorList>
            <person name="Zapata L."/>
            <person name="Ding J."/>
            <person name="Willing E.M."/>
            <person name="Hartwig B."/>
            <person name="Bezdan D."/>
            <person name="Jiao W.B."/>
            <person name="Patel V."/>
            <person name="Velikkakam James G."/>
            <person name="Koornneef M."/>
            <person name="Ossowski S."/>
            <person name="Schneeberger K."/>
        </authorList>
    </citation>
    <scope>NUCLEOTIDE SEQUENCE [LARGE SCALE GENOMIC DNA]</scope>
    <source>
        <strain evidence="2">cv. Landsberg erecta</strain>
    </source>
</reference>
<dbReference type="EMBL" id="LUHQ01000004">
    <property type="protein sequence ID" value="OAO97124.1"/>
    <property type="molecule type" value="Genomic_DNA"/>
</dbReference>